<comment type="caution">
    <text evidence="2">The sequence shown here is derived from an EMBL/GenBank/DDBJ whole genome shotgun (WGS) entry which is preliminary data.</text>
</comment>
<proteinExistence type="predicted"/>
<feature type="compositionally biased region" description="Basic and acidic residues" evidence="1">
    <location>
        <begin position="18"/>
        <end position="31"/>
    </location>
</feature>
<feature type="region of interest" description="Disordered" evidence="1">
    <location>
        <begin position="1"/>
        <end position="31"/>
    </location>
</feature>
<accession>A0A2A7A9T9</accession>
<organism evidence="2 3">
    <name type="scientific">Faecalibacterium prausnitzii</name>
    <dbReference type="NCBI Taxonomy" id="853"/>
    <lineage>
        <taxon>Bacteria</taxon>
        <taxon>Bacillati</taxon>
        <taxon>Bacillota</taxon>
        <taxon>Clostridia</taxon>
        <taxon>Eubacteriales</taxon>
        <taxon>Oscillospiraceae</taxon>
        <taxon>Faecalibacterium</taxon>
    </lineage>
</organism>
<evidence type="ECO:0000313" key="2">
    <source>
        <dbReference type="EMBL" id="PDX75862.1"/>
    </source>
</evidence>
<protein>
    <submittedName>
        <fullName evidence="2">ABC transporter permease</fullName>
    </submittedName>
</protein>
<evidence type="ECO:0000256" key="1">
    <source>
        <dbReference type="SAM" id="MobiDB-lite"/>
    </source>
</evidence>
<name>A0A2A7A9T9_9FIRM</name>
<gene>
    <name evidence="2" type="ORF">CGS56_06300</name>
</gene>
<reference evidence="2 3" key="1">
    <citation type="journal article" date="2017" name="Front. Microbiol.">
        <title>New Insights into the Diversity of the Genus Faecalibacterium.</title>
        <authorList>
            <person name="Benevides L."/>
            <person name="Burman S."/>
            <person name="Martin R."/>
            <person name="Robert V."/>
            <person name="Thomas M."/>
            <person name="Miquel S."/>
            <person name="Chain F."/>
            <person name="Sokol H."/>
            <person name="Bermudez-Humaran L.G."/>
            <person name="Morrison M."/>
            <person name="Langella P."/>
            <person name="Azevedo V.A."/>
            <person name="Chatel J.M."/>
            <person name="Soares S."/>
        </authorList>
    </citation>
    <scope>NUCLEOTIDE SEQUENCE [LARGE SCALE GENOMIC DNA]</scope>
    <source>
        <strain evidence="2 3">CNCM I 4573</strain>
    </source>
</reference>
<dbReference type="Proteomes" id="UP000220157">
    <property type="component" value="Unassembled WGS sequence"/>
</dbReference>
<evidence type="ECO:0000313" key="3">
    <source>
        <dbReference type="Proteomes" id="UP000220157"/>
    </source>
</evidence>
<dbReference type="AlphaFoldDB" id="A0A2A7A9T9"/>
<sequence>MPTAASRRAAGRSIARAAKGEGCKHRPSEDKTPIRSVIKIPRFPAGIFVLFPALSAYTVTRGSGIFWRGA</sequence>
<feature type="compositionally biased region" description="Low complexity" evidence="1">
    <location>
        <begin position="1"/>
        <end position="17"/>
    </location>
</feature>
<dbReference type="EMBL" id="NMTW01000029">
    <property type="protein sequence ID" value="PDX75862.1"/>
    <property type="molecule type" value="Genomic_DNA"/>
</dbReference>